<dbReference type="Gene3D" id="3.40.50.2300">
    <property type="match status" value="1"/>
</dbReference>
<dbReference type="CDD" id="cd19920">
    <property type="entry name" value="REC_PA4781-like"/>
    <property type="match status" value="1"/>
</dbReference>
<dbReference type="InterPro" id="IPR003607">
    <property type="entry name" value="HD/PDEase_dom"/>
</dbReference>
<dbReference type="SMART" id="SM00471">
    <property type="entry name" value="HDc"/>
    <property type="match status" value="1"/>
</dbReference>
<dbReference type="Pfam" id="PF13487">
    <property type="entry name" value="HD_5"/>
    <property type="match status" value="1"/>
</dbReference>
<comment type="caution">
    <text evidence="4">The sequence shown here is derived from an EMBL/GenBank/DDBJ whole genome shotgun (WGS) entry which is preliminary data.</text>
</comment>
<evidence type="ECO:0000256" key="1">
    <source>
        <dbReference type="PROSITE-ProRule" id="PRU00169"/>
    </source>
</evidence>
<proteinExistence type="predicted"/>
<keyword evidence="1" id="KW-0597">Phosphoprotein</keyword>
<dbReference type="PANTHER" id="PTHR45228">
    <property type="entry name" value="CYCLIC DI-GMP PHOSPHODIESTERASE TM_0186-RELATED"/>
    <property type="match status" value="1"/>
</dbReference>
<dbReference type="GO" id="GO:0008081">
    <property type="term" value="F:phosphoric diester hydrolase activity"/>
    <property type="evidence" value="ECO:0007669"/>
    <property type="project" value="UniProtKB-ARBA"/>
</dbReference>
<feature type="domain" description="Response regulatory" evidence="2">
    <location>
        <begin position="7"/>
        <end position="123"/>
    </location>
</feature>
<dbReference type="Pfam" id="PF00072">
    <property type="entry name" value="Response_reg"/>
    <property type="match status" value="1"/>
</dbReference>
<feature type="modified residue" description="4-aspartylphosphate" evidence="1">
    <location>
        <position position="56"/>
    </location>
</feature>
<dbReference type="CDD" id="cd00077">
    <property type="entry name" value="HDc"/>
    <property type="match status" value="1"/>
</dbReference>
<dbReference type="OrthoDB" id="9763857at2"/>
<dbReference type="EMBL" id="MKCS01000002">
    <property type="protein sequence ID" value="OHX11198.1"/>
    <property type="molecule type" value="Genomic_DNA"/>
</dbReference>
<sequence length="349" mass="39186">MTSSKAAILVVDDIRENIDILVGILDAEYQVKVARNGEKALRIAAAQAPPDLILLDVMMPDMDGFTVCRQLKAAPRTARIPVIFVTAKDEIQDETLGFELGAVDYIAKPVSPPVVLARVKTHLALQDQKRHLESLVQERTRELNETRLEIIRRLGRAAEYRDNETGLHVLRMSHYSHLIALGAGLSTDEAELLLQAAPMHDVGKIGIPDHILLKPGPLDEREWQVIRKHPHIGAVIIGDQQNELLRAAHTIAYSHHEKWDGSGYPRRLRGEDISRWARIVAIADVFDALTTRRPYKPAWETARALEHIRADAGKHFDPRLVNAFFEVLPDIFQVMAKYAESEPLNVKAP</sequence>
<dbReference type="SUPFAM" id="SSF109604">
    <property type="entry name" value="HD-domain/PDEase-like"/>
    <property type="match status" value="1"/>
</dbReference>
<dbReference type="Proteomes" id="UP000180088">
    <property type="component" value="Unassembled WGS sequence"/>
</dbReference>
<dbReference type="SMART" id="SM00448">
    <property type="entry name" value="REC"/>
    <property type="match status" value="1"/>
</dbReference>
<feature type="domain" description="HD-GYP" evidence="3">
    <location>
        <begin position="143"/>
        <end position="340"/>
    </location>
</feature>
<dbReference type="PROSITE" id="PS51832">
    <property type="entry name" value="HD_GYP"/>
    <property type="match status" value="1"/>
</dbReference>
<dbReference type="AlphaFoldDB" id="A0A1S1WV87"/>
<protein>
    <submittedName>
        <fullName evidence="4">Two-component system response regulator</fullName>
    </submittedName>
</protein>
<organism evidence="4 5">
    <name type="scientific">Chromobacterium sphagni</name>
    <dbReference type="NCBI Taxonomy" id="1903179"/>
    <lineage>
        <taxon>Bacteria</taxon>
        <taxon>Pseudomonadati</taxon>
        <taxon>Pseudomonadota</taxon>
        <taxon>Betaproteobacteria</taxon>
        <taxon>Neisseriales</taxon>
        <taxon>Chromobacteriaceae</taxon>
        <taxon>Chromobacterium</taxon>
    </lineage>
</organism>
<evidence type="ECO:0000313" key="4">
    <source>
        <dbReference type="EMBL" id="OHX11198.1"/>
    </source>
</evidence>
<evidence type="ECO:0000313" key="5">
    <source>
        <dbReference type="Proteomes" id="UP000180088"/>
    </source>
</evidence>
<dbReference type="InterPro" id="IPR001789">
    <property type="entry name" value="Sig_transdc_resp-reg_receiver"/>
</dbReference>
<dbReference type="PROSITE" id="PS50110">
    <property type="entry name" value="RESPONSE_REGULATORY"/>
    <property type="match status" value="1"/>
</dbReference>
<dbReference type="STRING" id="1903179.BI347_15955"/>
<dbReference type="InterPro" id="IPR011006">
    <property type="entry name" value="CheY-like_superfamily"/>
</dbReference>
<dbReference type="GO" id="GO:0000160">
    <property type="term" value="P:phosphorelay signal transduction system"/>
    <property type="evidence" value="ECO:0007669"/>
    <property type="project" value="InterPro"/>
</dbReference>
<dbReference type="InterPro" id="IPR052020">
    <property type="entry name" value="Cyclic_di-GMP/3'3'-cGAMP_PDE"/>
</dbReference>
<evidence type="ECO:0000259" key="2">
    <source>
        <dbReference type="PROSITE" id="PS50110"/>
    </source>
</evidence>
<evidence type="ECO:0000259" key="3">
    <source>
        <dbReference type="PROSITE" id="PS51832"/>
    </source>
</evidence>
<dbReference type="Gene3D" id="1.10.3210.10">
    <property type="entry name" value="Hypothetical protein af1432"/>
    <property type="match status" value="1"/>
</dbReference>
<dbReference type="InterPro" id="IPR037522">
    <property type="entry name" value="HD_GYP_dom"/>
</dbReference>
<dbReference type="PANTHER" id="PTHR45228:SF5">
    <property type="entry name" value="CYCLIC DI-GMP PHOSPHODIESTERASE VC_1348-RELATED"/>
    <property type="match status" value="1"/>
</dbReference>
<accession>A0A1S1WV87</accession>
<gene>
    <name evidence="4" type="ORF">BI347_15955</name>
</gene>
<name>A0A1S1WV87_9NEIS</name>
<dbReference type="RefSeq" id="WP_071116455.1">
    <property type="nucleotide sequence ID" value="NZ_MKCS01000002.1"/>
</dbReference>
<reference evidence="4 5" key="1">
    <citation type="submission" date="2016-09" db="EMBL/GenBank/DDBJ databases">
        <title>Chromobacterium muskegensis sp. nov., an insecticidal bacterium isolated from Sphagnum bogs.</title>
        <authorList>
            <person name="Sparks M.E."/>
            <person name="Blackburn M.B."/>
            <person name="Gundersen-Rindal D.E."/>
            <person name="Mitchell A."/>
            <person name="Farrar R."/>
            <person name="Kuhar D."/>
        </authorList>
    </citation>
    <scope>NUCLEOTIDE SEQUENCE [LARGE SCALE GENOMIC DNA]</scope>
    <source>
        <strain evidence="4 5">37-2</strain>
    </source>
</reference>
<dbReference type="SUPFAM" id="SSF52172">
    <property type="entry name" value="CheY-like"/>
    <property type="match status" value="1"/>
</dbReference>